<keyword evidence="6" id="KW-0472">Membrane</keyword>
<dbReference type="SUPFAM" id="SSF48264">
    <property type="entry name" value="Cytochrome P450"/>
    <property type="match status" value="1"/>
</dbReference>
<proteinExistence type="inferred from homology"/>
<keyword evidence="6" id="KW-1133">Transmembrane helix</keyword>
<dbReference type="Proteomes" id="UP001172681">
    <property type="component" value="Unassembled WGS sequence"/>
</dbReference>
<comment type="caution">
    <text evidence="7">The sequence shown here is derived from an EMBL/GenBank/DDBJ whole genome shotgun (WGS) entry which is preliminary data.</text>
</comment>
<gene>
    <name evidence="7" type="ORF">H2204_001181</name>
</gene>
<dbReference type="InterPro" id="IPR050364">
    <property type="entry name" value="Cytochrome_P450_fung"/>
</dbReference>
<comment type="cofactor">
    <cofactor evidence="5">
        <name>heme</name>
        <dbReference type="ChEBI" id="CHEBI:30413"/>
    </cofactor>
</comment>
<keyword evidence="4 5" id="KW-0408">Iron</keyword>
<keyword evidence="8" id="KW-1185">Reference proteome</keyword>
<comment type="similarity">
    <text evidence="1">Belongs to the cytochrome P450 family.</text>
</comment>
<dbReference type="InterPro" id="IPR002401">
    <property type="entry name" value="Cyt_P450_E_grp-I"/>
</dbReference>
<evidence type="ECO:0000313" key="7">
    <source>
        <dbReference type="EMBL" id="KAJ9645600.1"/>
    </source>
</evidence>
<evidence type="ECO:0000256" key="6">
    <source>
        <dbReference type="SAM" id="Phobius"/>
    </source>
</evidence>
<dbReference type="GO" id="GO:0004497">
    <property type="term" value="F:monooxygenase activity"/>
    <property type="evidence" value="ECO:0007669"/>
    <property type="project" value="InterPro"/>
</dbReference>
<dbReference type="Gene3D" id="1.10.630.10">
    <property type="entry name" value="Cytochrome P450"/>
    <property type="match status" value="1"/>
</dbReference>
<evidence type="ECO:0000256" key="2">
    <source>
        <dbReference type="ARBA" id="ARBA00022723"/>
    </source>
</evidence>
<organism evidence="7 8">
    <name type="scientific">Knufia peltigerae</name>
    <dbReference type="NCBI Taxonomy" id="1002370"/>
    <lineage>
        <taxon>Eukaryota</taxon>
        <taxon>Fungi</taxon>
        <taxon>Dikarya</taxon>
        <taxon>Ascomycota</taxon>
        <taxon>Pezizomycotina</taxon>
        <taxon>Eurotiomycetes</taxon>
        <taxon>Chaetothyriomycetidae</taxon>
        <taxon>Chaetothyriales</taxon>
        <taxon>Trichomeriaceae</taxon>
        <taxon>Knufia</taxon>
    </lineage>
</organism>
<name>A0AA38YFE2_9EURO</name>
<keyword evidence="2 5" id="KW-0479">Metal-binding</keyword>
<protein>
    <recommendedName>
        <fullName evidence="9">Cytochrome P450</fullName>
    </recommendedName>
</protein>
<sequence>MAYTKILAYEEDVPTHPKFVFVLGFLAILILFCRWMYQQAYGTDVDKIAGIPEPSGTLPFYGHLKALGNDHASKFQQWAIENDWPVFQARLGNRRIIVLNSFDAAQDFIVKNAGATIDRPLFYTFHSVLSKTQGGTIGTSPWDESCKRRRTVVGSIMTRPAILKSANMLDLEITALVKDLESSSFRIISEKGDRRSMEMDPRLHFQRMALNLTLMMCFATRFDRLEDPMLHELLDIALSVSTFRSTNNNIQDYVPFYRYLPQNDRTKLAIANRVKRDEIFGQLLDKVAKALEEGKPVDCISSGLLKEKGRLNDAEIRSVNVSLVSGGFETLSTTGLAGLGYLSSSQGQDIQARAFKGIMEVYSSPEQAWSDCLQEERVPYIVALVREMLRYYAAIQLLPPRQTCKDFEWNGVKIPSKVAVYQNAQAINHDTMAYGPDADQFRPERWLDEDGTFKVGAPYHYSFGAGSRMCTAVALSNRILYALFLRLILHFEFTASPTSSPVTHYVDLNEDTTGQTVIVKPYSITLKERFPRQLFLSNLEKSDLTAQAVHLV</sequence>
<dbReference type="PANTHER" id="PTHR46300:SF9">
    <property type="entry name" value="P450, PUTATIVE-RELATED"/>
    <property type="match status" value="1"/>
</dbReference>
<dbReference type="AlphaFoldDB" id="A0AA38YFE2"/>
<feature type="transmembrane region" description="Helical" evidence="6">
    <location>
        <begin position="19"/>
        <end position="37"/>
    </location>
</feature>
<dbReference type="GO" id="GO:0020037">
    <property type="term" value="F:heme binding"/>
    <property type="evidence" value="ECO:0007669"/>
    <property type="project" value="InterPro"/>
</dbReference>
<dbReference type="InterPro" id="IPR036396">
    <property type="entry name" value="Cyt_P450_sf"/>
</dbReference>
<accession>A0AA38YFE2</accession>
<dbReference type="GO" id="GO:0016705">
    <property type="term" value="F:oxidoreductase activity, acting on paired donors, with incorporation or reduction of molecular oxygen"/>
    <property type="evidence" value="ECO:0007669"/>
    <property type="project" value="InterPro"/>
</dbReference>
<evidence type="ECO:0008006" key="9">
    <source>
        <dbReference type="Google" id="ProtNLM"/>
    </source>
</evidence>
<feature type="binding site" description="axial binding residue" evidence="5">
    <location>
        <position position="470"/>
    </location>
    <ligand>
        <name>heme</name>
        <dbReference type="ChEBI" id="CHEBI:30413"/>
    </ligand>
    <ligandPart>
        <name>Fe</name>
        <dbReference type="ChEBI" id="CHEBI:18248"/>
    </ligandPart>
</feature>
<dbReference type="PRINTS" id="PR00463">
    <property type="entry name" value="EP450I"/>
</dbReference>
<evidence type="ECO:0000256" key="1">
    <source>
        <dbReference type="ARBA" id="ARBA00010617"/>
    </source>
</evidence>
<evidence type="ECO:0000256" key="3">
    <source>
        <dbReference type="ARBA" id="ARBA00023002"/>
    </source>
</evidence>
<dbReference type="EMBL" id="JAPDRN010000004">
    <property type="protein sequence ID" value="KAJ9645600.1"/>
    <property type="molecule type" value="Genomic_DNA"/>
</dbReference>
<evidence type="ECO:0000313" key="8">
    <source>
        <dbReference type="Proteomes" id="UP001172681"/>
    </source>
</evidence>
<keyword evidence="3" id="KW-0560">Oxidoreductase</keyword>
<evidence type="ECO:0000256" key="5">
    <source>
        <dbReference type="PIRSR" id="PIRSR602401-1"/>
    </source>
</evidence>
<evidence type="ECO:0000256" key="4">
    <source>
        <dbReference type="ARBA" id="ARBA00023004"/>
    </source>
</evidence>
<keyword evidence="5" id="KW-0349">Heme</keyword>
<keyword evidence="6" id="KW-0812">Transmembrane</keyword>
<dbReference type="Pfam" id="PF00067">
    <property type="entry name" value="p450"/>
    <property type="match status" value="1"/>
</dbReference>
<dbReference type="PANTHER" id="PTHR46300">
    <property type="entry name" value="P450, PUTATIVE (EUROFUNG)-RELATED-RELATED"/>
    <property type="match status" value="1"/>
</dbReference>
<reference evidence="7" key="1">
    <citation type="submission" date="2022-10" db="EMBL/GenBank/DDBJ databases">
        <title>Culturing micro-colonial fungi from biological soil crusts in the Mojave desert and describing Neophaeococcomyces mojavensis, and introducing the new genera and species Taxawa tesnikishii.</title>
        <authorList>
            <person name="Kurbessoian T."/>
            <person name="Stajich J.E."/>
        </authorList>
    </citation>
    <scope>NUCLEOTIDE SEQUENCE</scope>
    <source>
        <strain evidence="7">TK_35</strain>
    </source>
</reference>
<dbReference type="InterPro" id="IPR001128">
    <property type="entry name" value="Cyt_P450"/>
</dbReference>
<dbReference type="GO" id="GO:0005506">
    <property type="term" value="F:iron ion binding"/>
    <property type="evidence" value="ECO:0007669"/>
    <property type="project" value="InterPro"/>
</dbReference>